<dbReference type="InterPro" id="IPR006279">
    <property type="entry name" value="SoxD"/>
</dbReference>
<accession>A0A506U8K6</accession>
<evidence type="ECO:0000313" key="1">
    <source>
        <dbReference type="EMBL" id="TPW30230.1"/>
    </source>
</evidence>
<protein>
    <submittedName>
        <fullName evidence="1">Sarcosine oxidase subunit delta</fullName>
    </submittedName>
</protein>
<proteinExistence type="predicted"/>
<dbReference type="Gene3D" id="3.30.2270.10">
    <property type="entry name" value="Folate-binding superfamily"/>
    <property type="match status" value="1"/>
</dbReference>
<gene>
    <name evidence="1" type="ORF">FJU11_05750</name>
</gene>
<dbReference type="OrthoDB" id="7159274at2"/>
<evidence type="ECO:0000313" key="2">
    <source>
        <dbReference type="Proteomes" id="UP000320314"/>
    </source>
</evidence>
<comment type="caution">
    <text evidence="1">The sequence shown here is derived from an EMBL/GenBank/DDBJ whole genome shotgun (WGS) entry which is preliminary data.</text>
</comment>
<dbReference type="RefSeq" id="WP_141166081.1">
    <property type="nucleotide sequence ID" value="NZ_VHLH01000007.1"/>
</dbReference>
<dbReference type="NCBIfam" id="TIGR01374">
    <property type="entry name" value="soxD"/>
    <property type="match status" value="1"/>
</dbReference>
<dbReference type="InterPro" id="IPR038561">
    <property type="entry name" value="SoxD_sf"/>
</dbReference>
<dbReference type="AlphaFoldDB" id="A0A506U8K6"/>
<name>A0A506U8K6_9HYPH</name>
<reference evidence="1 2" key="1">
    <citation type="submission" date="2019-06" db="EMBL/GenBank/DDBJ databases">
        <authorList>
            <person name="Li M."/>
        </authorList>
    </citation>
    <scope>NUCLEOTIDE SEQUENCE [LARGE SCALE GENOMIC DNA]</scope>
    <source>
        <strain evidence="1 2">BGMRC6574</strain>
    </source>
</reference>
<dbReference type="EMBL" id="VHLH01000007">
    <property type="protein sequence ID" value="TPW30230.1"/>
    <property type="molecule type" value="Genomic_DNA"/>
</dbReference>
<dbReference type="GO" id="GO:0046653">
    <property type="term" value="P:tetrahydrofolate metabolic process"/>
    <property type="evidence" value="ECO:0007669"/>
    <property type="project" value="InterPro"/>
</dbReference>
<sequence length="99" mass="11647">MLLIRCPYCEETLPELEFVYAGEAHIERPKDPSSLSDDDWRDFLFMRSNVKGPHFERWRHVHGCARFFNAVRDTVTDRFLATYKAGEKRPSLAELEKAE</sequence>
<dbReference type="GO" id="GO:0008115">
    <property type="term" value="F:sarcosine oxidase activity"/>
    <property type="evidence" value="ECO:0007669"/>
    <property type="project" value="InterPro"/>
</dbReference>
<organism evidence="1 2">
    <name type="scientific">Pararhizobium mangrovi</name>
    <dbReference type="NCBI Taxonomy" id="2590452"/>
    <lineage>
        <taxon>Bacteria</taxon>
        <taxon>Pseudomonadati</taxon>
        <taxon>Pseudomonadota</taxon>
        <taxon>Alphaproteobacteria</taxon>
        <taxon>Hyphomicrobiales</taxon>
        <taxon>Rhizobiaceae</taxon>
        <taxon>Rhizobium/Agrobacterium group</taxon>
        <taxon>Pararhizobium</taxon>
    </lineage>
</organism>
<keyword evidence="2" id="KW-1185">Reference proteome</keyword>
<dbReference type="Proteomes" id="UP000320314">
    <property type="component" value="Unassembled WGS sequence"/>
</dbReference>
<dbReference type="Pfam" id="PF04267">
    <property type="entry name" value="SoxD"/>
    <property type="match status" value="1"/>
</dbReference>